<dbReference type="InterPro" id="IPR043131">
    <property type="entry name" value="BCAT-like_N"/>
</dbReference>
<comment type="similarity">
    <text evidence="2 10">Belongs to the class-IV pyridoxal-phosphate-dependent aminotransferase family.</text>
</comment>
<organism evidence="13">
    <name type="scientific">Alkalihalophilus sp. As8PL</name>
    <dbReference type="NCBI Taxonomy" id="3237103"/>
    <lineage>
        <taxon>Bacteria</taxon>
        <taxon>Bacillati</taxon>
        <taxon>Bacillota</taxon>
        <taxon>Bacilli</taxon>
        <taxon>Bacillales</taxon>
        <taxon>Bacillaceae</taxon>
        <taxon>Alkalihalophilus</taxon>
    </lineage>
</organism>
<dbReference type="PANTHER" id="PTHR42743:SF10">
    <property type="entry name" value="D-ALANINE AMINOTRANSFERASE"/>
    <property type="match status" value="1"/>
</dbReference>
<evidence type="ECO:0000313" key="13">
    <source>
        <dbReference type="EMBL" id="XDI36388.1"/>
    </source>
</evidence>
<accession>A0AB39BRK4</accession>
<evidence type="ECO:0000256" key="4">
    <source>
        <dbReference type="ARBA" id="ARBA00012874"/>
    </source>
</evidence>
<evidence type="ECO:0000256" key="3">
    <source>
        <dbReference type="ARBA" id="ARBA00011738"/>
    </source>
</evidence>
<dbReference type="EMBL" id="CP162551">
    <property type="protein sequence ID" value="XDI36388.1"/>
    <property type="molecule type" value="Genomic_DNA"/>
</dbReference>
<evidence type="ECO:0000256" key="7">
    <source>
        <dbReference type="ARBA" id="ARBA00022679"/>
    </source>
</evidence>
<dbReference type="Gene3D" id="3.20.10.10">
    <property type="entry name" value="D-amino Acid Aminotransferase, subunit A, domain 2"/>
    <property type="match status" value="1"/>
</dbReference>
<comment type="function">
    <text evidence="12">Acts on the D-isomers of alanine, leucine, aspartate, glutamate, aminobutyrate, norvaline and asparagine. The enzyme transfers an amino group from a substrate D-amino acid to the pyridoxal phosphate cofactor to form pyridoxamine and an alpha-keto acid in the first half-reaction.</text>
</comment>
<keyword evidence="7 13" id="KW-0808">Transferase</keyword>
<evidence type="ECO:0000256" key="12">
    <source>
        <dbReference type="RuleBase" id="RU004520"/>
    </source>
</evidence>
<dbReference type="FunFam" id="3.30.470.10:FF:000009">
    <property type="entry name" value="D-alanine aminotransferase"/>
    <property type="match status" value="1"/>
</dbReference>
<evidence type="ECO:0000256" key="1">
    <source>
        <dbReference type="ARBA" id="ARBA00001933"/>
    </source>
</evidence>
<dbReference type="AlphaFoldDB" id="A0AB39BRK4"/>
<gene>
    <name evidence="13" type="primary">dat</name>
    <name evidence="13" type="ORF">AB3N04_17125</name>
</gene>
<dbReference type="EC" id="2.6.1.21" evidence="4 12"/>
<comment type="catalytic activity">
    <reaction evidence="9 12">
        <text>D-alanine + 2-oxoglutarate = D-glutamate + pyruvate</text>
        <dbReference type="Rhea" id="RHEA:15869"/>
        <dbReference type="ChEBI" id="CHEBI:15361"/>
        <dbReference type="ChEBI" id="CHEBI:16810"/>
        <dbReference type="ChEBI" id="CHEBI:29986"/>
        <dbReference type="ChEBI" id="CHEBI:57416"/>
        <dbReference type="EC" id="2.6.1.21"/>
    </reaction>
</comment>
<evidence type="ECO:0000256" key="10">
    <source>
        <dbReference type="RuleBase" id="RU004106"/>
    </source>
</evidence>
<keyword evidence="6 13" id="KW-0032">Aminotransferase</keyword>
<dbReference type="Pfam" id="PF01063">
    <property type="entry name" value="Aminotran_4"/>
    <property type="match status" value="1"/>
</dbReference>
<dbReference type="InterPro" id="IPR018300">
    <property type="entry name" value="Aminotrans_IV_CS"/>
</dbReference>
<dbReference type="GO" id="GO:0047810">
    <property type="term" value="F:D-alanine-2-oxoglutarate aminotransferase activity"/>
    <property type="evidence" value="ECO:0007669"/>
    <property type="project" value="UniProtKB-EC"/>
</dbReference>
<dbReference type="CDD" id="cd01558">
    <property type="entry name" value="D-AAT_like"/>
    <property type="match status" value="1"/>
</dbReference>
<protein>
    <recommendedName>
        <fullName evidence="5 12">D-alanine aminotransferase</fullName>
        <ecNumber evidence="4 12">2.6.1.21</ecNumber>
    </recommendedName>
</protein>
<evidence type="ECO:0000256" key="9">
    <source>
        <dbReference type="ARBA" id="ARBA00047911"/>
    </source>
</evidence>
<dbReference type="GO" id="GO:0008652">
    <property type="term" value="P:amino acid biosynthetic process"/>
    <property type="evidence" value="ECO:0007669"/>
    <property type="project" value="UniProtKB-ARBA"/>
</dbReference>
<dbReference type="InterPro" id="IPR036038">
    <property type="entry name" value="Aminotransferase-like"/>
</dbReference>
<dbReference type="InterPro" id="IPR043132">
    <property type="entry name" value="BCAT-like_C"/>
</dbReference>
<dbReference type="SUPFAM" id="SSF56752">
    <property type="entry name" value="D-aminoacid aminotransferase-like PLP-dependent enzymes"/>
    <property type="match status" value="1"/>
</dbReference>
<dbReference type="PANTHER" id="PTHR42743">
    <property type="entry name" value="AMINO-ACID AMINOTRANSFERASE"/>
    <property type="match status" value="1"/>
</dbReference>
<reference evidence="13" key="1">
    <citation type="submission" date="2024-07" db="EMBL/GenBank/DDBJ databases">
        <title>Identification and characteristics of an arsenic-resistant bacterial isolate, which belongs to a novel species.</title>
        <authorList>
            <person name="Juszczyk A."/>
            <person name="Kowalczyk A."/>
            <person name="Was K."/>
            <person name="Kosowicz W."/>
            <person name="Budzyn A."/>
            <person name="Latowski D."/>
        </authorList>
    </citation>
    <scope>NUCLEOTIDE SEQUENCE</scope>
    <source>
        <strain evidence="13">As8PL</strain>
    </source>
</reference>
<dbReference type="PROSITE" id="PS00770">
    <property type="entry name" value="AA_TRANSFER_CLASS_4"/>
    <property type="match status" value="1"/>
</dbReference>
<dbReference type="InterPro" id="IPR050571">
    <property type="entry name" value="Class-IV_PLP-Dep_Aminotrnsfr"/>
</dbReference>
<dbReference type="GO" id="GO:0005829">
    <property type="term" value="C:cytosol"/>
    <property type="evidence" value="ECO:0007669"/>
    <property type="project" value="TreeGrafter"/>
</dbReference>
<dbReference type="GO" id="GO:0046416">
    <property type="term" value="P:D-amino acid metabolic process"/>
    <property type="evidence" value="ECO:0007669"/>
    <property type="project" value="InterPro"/>
</dbReference>
<dbReference type="GO" id="GO:0030170">
    <property type="term" value="F:pyridoxal phosphate binding"/>
    <property type="evidence" value="ECO:0007669"/>
    <property type="project" value="InterPro"/>
</dbReference>
<evidence type="ECO:0000256" key="6">
    <source>
        <dbReference type="ARBA" id="ARBA00022576"/>
    </source>
</evidence>
<evidence type="ECO:0000256" key="5">
    <source>
        <dbReference type="ARBA" id="ARBA00021779"/>
    </source>
</evidence>
<dbReference type="InterPro" id="IPR005784">
    <property type="entry name" value="D_amino_transT"/>
</dbReference>
<comment type="subunit">
    <text evidence="3">Homodimer.</text>
</comment>
<dbReference type="NCBIfam" id="TIGR01121">
    <property type="entry name" value="D_amino_aminoT"/>
    <property type="match status" value="1"/>
</dbReference>
<dbReference type="FunFam" id="3.20.10.10:FF:000002">
    <property type="entry name" value="D-alanine aminotransferase"/>
    <property type="match status" value="1"/>
</dbReference>
<dbReference type="GO" id="GO:0046394">
    <property type="term" value="P:carboxylic acid biosynthetic process"/>
    <property type="evidence" value="ECO:0007669"/>
    <property type="project" value="UniProtKB-ARBA"/>
</dbReference>
<sequence length="277" mass="31271">MDYVLKQHDIVQRDEASIDFNDRGYHFGDGIYEVVRTYNGTPFALEEHLDRFYESAKKLDMDLAISRETLIGLINQLISKNQLKTGIVYLQVTRGVQDRNHLYSREITPVLTGYVASLDRKHEVMQNGIDLWLTKDVRWLRCDIKTINLLGNIMAKREAADQNCHEAIMHRDGTVTEGSSSNLFLIKDETLYTHPATNLILNGITRQVVIKLAKQAGLNVVEEAFPIDVLAIADEAFITSTTMEITPVRSIKGDVDASIHVGPLTKNLQEAFNNLIS</sequence>
<evidence type="ECO:0000256" key="11">
    <source>
        <dbReference type="RuleBase" id="RU004516"/>
    </source>
</evidence>
<keyword evidence="8 11" id="KW-0663">Pyridoxal phosphate</keyword>
<dbReference type="RefSeq" id="WP_368503841.1">
    <property type="nucleotide sequence ID" value="NZ_CP162551.1"/>
</dbReference>
<proteinExistence type="inferred from homology"/>
<dbReference type="Gene3D" id="3.30.470.10">
    <property type="match status" value="1"/>
</dbReference>
<evidence type="ECO:0000256" key="2">
    <source>
        <dbReference type="ARBA" id="ARBA00009320"/>
    </source>
</evidence>
<dbReference type="InterPro" id="IPR001544">
    <property type="entry name" value="Aminotrans_IV"/>
</dbReference>
<comment type="cofactor">
    <cofactor evidence="1 11">
        <name>pyridoxal 5'-phosphate</name>
        <dbReference type="ChEBI" id="CHEBI:597326"/>
    </cofactor>
</comment>
<evidence type="ECO:0000256" key="8">
    <source>
        <dbReference type="ARBA" id="ARBA00022898"/>
    </source>
</evidence>
<name>A0AB39BRK4_9BACI</name>